<evidence type="ECO:0000256" key="12">
    <source>
        <dbReference type="SAM" id="SignalP"/>
    </source>
</evidence>
<evidence type="ECO:0000256" key="5">
    <source>
        <dbReference type="ARBA" id="ARBA00022729"/>
    </source>
</evidence>
<keyword evidence="15" id="KW-0675">Receptor</keyword>
<evidence type="ECO:0000256" key="11">
    <source>
        <dbReference type="RuleBase" id="RU003357"/>
    </source>
</evidence>
<keyword evidence="4 10" id="KW-0812">Transmembrane</keyword>
<keyword evidence="2 10" id="KW-0813">Transport</keyword>
<dbReference type="InterPro" id="IPR037066">
    <property type="entry name" value="Plug_dom_sf"/>
</dbReference>
<dbReference type="CDD" id="cd01347">
    <property type="entry name" value="ligand_gated_channel"/>
    <property type="match status" value="1"/>
</dbReference>
<evidence type="ECO:0000256" key="9">
    <source>
        <dbReference type="ARBA" id="ARBA00023237"/>
    </source>
</evidence>
<sequence>MDRRANRARHRAGTVLSCLVVAPPVLLCAAGALADAPVVLEPVVVSATATERPLADAPATVTVITGGELQQRPVQDLADALRDTPGIMVGGVGLNRRGISIRGMPAEHTLILMDGKRVNTAGNAIAHADFDLNWVPPEAIERIEVVRGPMSSLYGSEALGGVVNVITRRATDAWHGSLSTQGGLMEGAGGDSGKIGAYAGGPLVPGVLGLSVTGQSQGREPTRALANPRLTELERRRASTGNATLTWTPDEAQRIDLSYGQGHETRAYTIQSGTTAASIYTTTDTIDRRHLSLAHTGDWSWGNSSLRAYRSTLDRTSRRSSGTPTDPQTLTDDIVDGHVSVPVLSWNRVTLGGEWHRERLTDSTVNRAGSAEAIHHALFLQDEISLGADWSLVLGDRADHHETFGWQHSPRAYLVHHLTDALTVKGGVGKGFKAPTLKQLSPQYQAAAAAGRFTVVGNPDLEPETSTTYELGAEYRAEGWSARATLFQNDLENLIETACTRFCGIRGREIRTYQNINEARIRGVELEGGVDLPGNLRLDANYTFLDSEDRGTGLELSERPRHRANVALAWNPVERFTARLRTEYVGKQALYPSSGAATRLPAYTLLSLDLSHDLTDSVILRGGVQNLTNERLAEESSLFTYAEEGRLYWVGLNYSF</sequence>
<organism evidence="15 16">
    <name type="scientific">Azospirillum brasilense</name>
    <dbReference type="NCBI Taxonomy" id="192"/>
    <lineage>
        <taxon>Bacteria</taxon>
        <taxon>Pseudomonadati</taxon>
        <taxon>Pseudomonadota</taxon>
        <taxon>Alphaproteobacteria</taxon>
        <taxon>Rhodospirillales</taxon>
        <taxon>Azospirillaceae</taxon>
        <taxon>Azospirillum</taxon>
    </lineage>
</organism>
<comment type="subcellular location">
    <subcellularLocation>
        <location evidence="1 10">Cell outer membrane</location>
        <topology evidence="1 10">Multi-pass membrane protein</topology>
    </subcellularLocation>
</comment>
<dbReference type="InterPro" id="IPR039426">
    <property type="entry name" value="TonB-dep_rcpt-like"/>
</dbReference>
<dbReference type="PROSITE" id="PS52016">
    <property type="entry name" value="TONB_DEPENDENT_REC_3"/>
    <property type="match status" value="1"/>
</dbReference>
<reference evidence="15 16" key="1">
    <citation type="submission" date="2018-09" db="EMBL/GenBank/DDBJ databases">
        <title>Whole genome based analysis of evolution and adaptive divergence in Indian and Brazilian strains of Azospirillum brasilense.</title>
        <authorList>
            <person name="Singh C."/>
            <person name="Tripathi A.K."/>
        </authorList>
    </citation>
    <scope>NUCLEOTIDE SEQUENCE [LARGE SCALE GENOMIC DNA]</scope>
    <source>
        <strain evidence="15 16">MTCC4036</strain>
        <plasmid evidence="15 16">p2</plasmid>
    </source>
</reference>
<dbReference type="PANTHER" id="PTHR30069">
    <property type="entry name" value="TONB-DEPENDENT OUTER MEMBRANE RECEPTOR"/>
    <property type="match status" value="1"/>
</dbReference>
<evidence type="ECO:0000256" key="7">
    <source>
        <dbReference type="ARBA" id="ARBA00023077"/>
    </source>
</evidence>
<dbReference type="Pfam" id="PF00593">
    <property type="entry name" value="TonB_dep_Rec_b-barrel"/>
    <property type="match status" value="1"/>
</dbReference>
<keyword evidence="3 10" id="KW-1134">Transmembrane beta strand</keyword>
<evidence type="ECO:0000313" key="16">
    <source>
        <dbReference type="Proteomes" id="UP000298596"/>
    </source>
</evidence>
<name>A0A4D8QAJ5_AZOBR</name>
<dbReference type="SUPFAM" id="SSF56935">
    <property type="entry name" value="Porins"/>
    <property type="match status" value="1"/>
</dbReference>
<evidence type="ECO:0000259" key="14">
    <source>
        <dbReference type="Pfam" id="PF07715"/>
    </source>
</evidence>
<dbReference type="GO" id="GO:0009279">
    <property type="term" value="C:cell outer membrane"/>
    <property type="evidence" value="ECO:0007669"/>
    <property type="project" value="UniProtKB-SubCell"/>
</dbReference>
<proteinExistence type="inferred from homology"/>
<keyword evidence="5 12" id="KW-0732">Signal</keyword>
<dbReference type="EMBL" id="CP032332">
    <property type="protein sequence ID" value="QCO05866.1"/>
    <property type="molecule type" value="Genomic_DNA"/>
</dbReference>
<keyword evidence="8 10" id="KW-0472">Membrane</keyword>
<dbReference type="InterPro" id="IPR012910">
    <property type="entry name" value="Plug_dom"/>
</dbReference>
<dbReference type="Gene3D" id="2.170.130.10">
    <property type="entry name" value="TonB-dependent receptor, plug domain"/>
    <property type="match status" value="1"/>
</dbReference>
<evidence type="ECO:0000256" key="3">
    <source>
        <dbReference type="ARBA" id="ARBA00022452"/>
    </source>
</evidence>
<protein>
    <submittedName>
        <fullName evidence="15">TonB-dependent receptor</fullName>
    </submittedName>
</protein>
<evidence type="ECO:0000256" key="2">
    <source>
        <dbReference type="ARBA" id="ARBA00022448"/>
    </source>
</evidence>
<evidence type="ECO:0000256" key="4">
    <source>
        <dbReference type="ARBA" id="ARBA00022692"/>
    </source>
</evidence>
<gene>
    <name evidence="15" type="ORF">D3867_28760</name>
</gene>
<dbReference type="InterPro" id="IPR000531">
    <property type="entry name" value="Beta-barrel_TonB"/>
</dbReference>
<feature type="domain" description="TonB-dependent receptor plug" evidence="14">
    <location>
        <begin position="54"/>
        <end position="162"/>
    </location>
</feature>
<feature type="domain" description="TonB-dependent receptor-like beta-barrel" evidence="13">
    <location>
        <begin position="237"/>
        <end position="627"/>
    </location>
</feature>
<comment type="similarity">
    <text evidence="10 11">Belongs to the TonB-dependent receptor family.</text>
</comment>
<dbReference type="Gene3D" id="2.40.170.20">
    <property type="entry name" value="TonB-dependent receptor, beta-barrel domain"/>
    <property type="match status" value="1"/>
</dbReference>
<evidence type="ECO:0000256" key="1">
    <source>
        <dbReference type="ARBA" id="ARBA00004571"/>
    </source>
</evidence>
<dbReference type="InterPro" id="IPR036942">
    <property type="entry name" value="Beta-barrel_TonB_sf"/>
</dbReference>
<keyword evidence="7 11" id="KW-0798">TonB box</keyword>
<dbReference type="AlphaFoldDB" id="A0A4D8QAJ5"/>
<evidence type="ECO:0000259" key="13">
    <source>
        <dbReference type="Pfam" id="PF00593"/>
    </source>
</evidence>
<geneLocation type="plasmid" evidence="15">
    <name>p2</name>
</geneLocation>
<accession>A0A4D8QAJ5</accession>
<keyword evidence="6" id="KW-0406">Ion transport</keyword>
<dbReference type="Proteomes" id="UP000298596">
    <property type="component" value="Plasmid p2"/>
</dbReference>
<evidence type="ECO:0000256" key="8">
    <source>
        <dbReference type="ARBA" id="ARBA00023136"/>
    </source>
</evidence>
<feature type="chain" id="PRO_5020670658" evidence="12">
    <location>
        <begin position="35"/>
        <end position="656"/>
    </location>
</feature>
<keyword evidence="9 10" id="KW-0998">Cell outer membrane</keyword>
<dbReference type="GO" id="GO:0015344">
    <property type="term" value="F:siderophore uptake transmembrane transporter activity"/>
    <property type="evidence" value="ECO:0007669"/>
    <property type="project" value="TreeGrafter"/>
</dbReference>
<dbReference type="GO" id="GO:0044718">
    <property type="term" value="P:siderophore transmembrane transport"/>
    <property type="evidence" value="ECO:0007669"/>
    <property type="project" value="TreeGrafter"/>
</dbReference>
<evidence type="ECO:0000256" key="6">
    <source>
        <dbReference type="ARBA" id="ARBA00023065"/>
    </source>
</evidence>
<dbReference type="PANTHER" id="PTHR30069:SF53">
    <property type="entry name" value="COLICIN I RECEPTOR-RELATED"/>
    <property type="match status" value="1"/>
</dbReference>
<feature type="signal peptide" evidence="12">
    <location>
        <begin position="1"/>
        <end position="34"/>
    </location>
</feature>
<evidence type="ECO:0000256" key="10">
    <source>
        <dbReference type="PROSITE-ProRule" id="PRU01360"/>
    </source>
</evidence>
<keyword evidence="15" id="KW-0614">Plasmid</keyword>
<evidence type="ECO:0000313" key="15">
    <source>
        <dbReference type="EMBL" id="QCO05866.1"/>
    </source>
</evidence>
<dbReference type="Pfam" id="PF07715">
    <property type="entry name" value="Plug"/>
    <property type="match status" value="1"/>
</dbReference>